<feature type="region of interest" description="Disordered" evidence="2">
    <location>
        <begin position="298"/>
        <end position="345"/>
    </location>
</feature>
<organism evidence="4 5">
    <name type="scientific">Streptomyces minutiscleroticus</name>
    <dbReference type="NCBI Taxonomy" id="68238"/>
    <lineage>
        <taxon>Bacteria</taxon>
        <taxon>Bacillati</taxon>
        <taxon>Actinomycetota</taxon>
        <taxon>Actinomycetes</taxon>
        <taxon>Kitasatosporales</taxon>
        <taxon>Streptomycetaceae</taxon>
        <taxon>Streptomyces</taxon>
    </lineage>
</organism>
<evidence type="ECO:0000256" key="2">
    <source>
        <dbReference type="SAM" id="MobiDB-lite"/>
    </source>
</evidence>
<dbReference type="FunFam" id="3.30.450.40:FF:000035">
    <property type="entry name" value="PAS sensor protein"/>
    <property type="match status" value="1"/>
</dbReference>
<dbReference type="Gene3D" id="3.30.450.20">
    <property type="entry name" value="PAS domain"/>
    <property type="match status" value="2"/>
</dbReference>
<dbReference type="SUPFAM" id="SSF55874">
    <property type="entry name" value="ATPase domain of HSP90 chaperone/DNA topoisomerase II/histidine kinase"/>
    <property type="match status" value="1"/>
</dbReference>
<dbReference type="PANTHER" id="PTHR43156">
    <property type="entry name" value="STAGE II SPORULATION PROTEIN E-RELATED"/>
    <property type="match status" value="1"/>
</dbReference>
<protein>
    <recommendedName>
        <fullName evidence="3">PAS domain-containing protein</fullName>
    </recommendedName>
</protein>
<dbReference type="InterPro" id="IPR035965">
    <property type="entry name" value="PAS-like_dom_sf"/>
</dbReference>
<evidence type="ECO:0000313" key="5">
    <source>
        <dbReference type="Proteomes" id="UP000619244"/>
    </source>
</evidence>
<dbReference type="InterPro" id="IPR000014">
    <property type="entry name" value="PAS"/>
</dbReference>
<dbReference type="Gene3D" id="3.30.565.10">
    <property type="entry name" value="Histidine kinase-like ATPase, C-terminal domain"/>
    <property type="match status" value="1"/>
</dbReference>
<name>A0A918NQC2_9ACTN</name>
<dbReference type="AlphaFoldDB" id="A0A918NQC2"/>
<dbReference type="InterPro" id="IPR001932">
    <property type="entry name" value="PPM-type_phosphatase-like_dom"/>
</dbReference>
<dbReference type="SMART" id="SM00091">
    <property type="entry name" value="PAS"/>
    <property type="match status" value="2"/>
</dbReference>
<dbReference type="RefSeq" id="WP_229919491.1">
    <property type="nucleotide sequence ID" value="NZ_BMVU01000024.1"/>
</dbReference>
<dbReference type="CDD" id="cd16936">
    <property type="entry name" value="HATPase_RsbW-like"/>
    <property type="match status" value="1"/>
</dbReference>
<dbReference type="EMBL" id="BMVU01000024">
    <property type="protein sequence ID" value="GGX86822.1"/>
    <property type="molecule type" value="Genomic_DNA"/>
</dbReference>
<dbReference type="InterPro" id="IPR052016">
    <property type="entry name" value="Bact_Sigma-Reg"/>
</dbReference>
<dbReference type="SUPFAM" id="SSF55781">
    <property type="entry name" value="GAF domain-like"/>
    <property type="match status" value="1"/>
</dbReference>
<dbReference type="InterPro" id="IPR013767">
    <property type="entry name" value="PAS_fold"/>
</dbReference>
<dbReference type="Pfam" id="PF08448">
    <property type="entry name" value="PAS_4"/>
    <property type="match status" value="1"/>
</dbReference>
<evidence type="ECO:0000313" key="4">
    <source>
        <dbReference type="EMBL" id="GGX86822.1"/>
    </source>
</evidence>
<dbReference type="InterPro" id="IPR036457">
    <property type="entry name" value="PPM-type-like_dom_sf"/>
</dbReference>
<dbReference type="Pfam" id="PF00989">
    <property type="entry name" value="PAS"/>
    <property type="match status" value="1"/>
</dbReference>
<dbReference type="Proteomes" id="UP000619244">
    <property type="component" value="Unassembled WGS sequence"/>
</dbReference>
<dbReference type="SMART" id="SM00331">
    <property type="entry name" value="PP2C_SIG"/>
    <property type="match status" value="1"/>
</dbReference>
<dbReference type="PROSITE" id="PS50112">
    <property type="entry name" value="PAS"/>
    <property type="match status" value="1"/>
</dbReference>
<dbReference type="PANTHER" id="PTHR43156:SF2">
    <property type="entry name" value="STAGE II SPORULATION PROTEIN E"/>
    <property type="match status" value="1"/>
</dbReference>
<reference evidence="4" key="2">
    <citation type="submission" date="2020-09" db="EMBL/GenBank/DDBJ databases">
        <authorList>
            <person name="Sun Q."/>
            <person name="Ohkuma M."/>
        </authorList>
    </citation>
    <scope>NUCLEOTIDE SEQUENCE</scope>
    <source>
        <strain evidence="4">JCM 4790</strain>
    </source>
</reference>
<dbReference type="GO" id="GO:0006355">
    <property type="term" value="P:regulation of DNA-templated transcription"/>
    <property type="evidence" value="ECO:0007669"/>
    <property type="project" value="InterPro"/>
</dbReference>
<dbReference type="Gene3D" id="3.30.450.40">
    <property type="match status" value="1"/>
</dbReference>
<feature type="domain" description="PAS" evidence="3">
    <location>
        <begin position="15"/>
        <end position="65"/>
    </location>
</feature>
<dbReference type="SMART" id="SM00065">
    <property type="entry name" value="GAF"/>
    <property type="match status" value="1"/>
</dbReference>
<dbReference type="InterPro" id="IPR003018">
    <property type="entry name" value="GAF"/>
</dbReference>
<dbReference type="Pfam" id="PF07228">
    <property type="entry name" value="SpoIIE"/>
    <property type="match status" value="1"/>
</dbReference>
<dbReference type="InterPro" id="IPR013656">
    <property type="entry name" value="PAS_4"/>
</dbReference>
<dbReference type="Gene3D" id="3.60.40.10">
    <property type="entry name" value="PPM-type phosphatase domain"/>
    <property type="match status" value="1"/>
</dbReference>
<accession>A0A918NQC2</accession>
<dbReference type="SUPFAM" id="SSF55785">
    <property type="entry name" value="PYP-like sensor domain (PAS domain)"/>
    <property type="match status" value="2"/>
</dbReference>
<dbReference type="Pfam" id="PF01590">
    <property type="entry name" value="GAF"/>
    <property type="match status" value="1"/>
</dbReference>
<evidence type="ECO:0000256" key="1">
    <source>
        <dbReference type="ARBA" id="ARBA00022801"/>
    </source>
</evidence>
<evidence type="ECO:0000259" key="3">
    <source>
        <dbReference type="PROSITE" id="PS50112"/>
    </source>
</evidence>
<dbReference type="Pfam" id="PF13581">
    <property type="entry name" value="HATPase_c_2"/>
    <property type="match status" value="1"/>
</dbReference>
<keyword evidence="5" id="KW-1185">Reference proteome</keyword>
<keyword evidence="1" id="KW-0378">Hydrolase</keyword>
<gene>
    <name evidence="4" type="ORF">GCM10010358_46090</name>
</gene>
<dbReference type="CDD" id="cd00130">
    <property type="entry name" value="PAS"/>
    <property type="match status" value="2"/>
</dbReference>
<proteinExistence type="predicted"/>
<dbReference type="InterPro" id="IPR029016">
    <property type="entry name" value="GAF-like_dom_sf"/>
</dbReference>
<dbReference type="NCBIfam" id="TIGR00229">
    <property type="entry name" value="sensory_box"/>
    <property type="match status" value="1"/>
</dbReference>
<dbReference type="InterPro" id="IPR036890">
    <property type="entry name" value="HATPase_C_sf"/>
</dbReference>
<dbReference type="GO" id="GO:0016791">
    <property type="term" value="F:phosphatase activity"/>
    <property type="evidence" value="ECO:0007669"/>
    <property type="project" value="TreeGrafter"/>
</dbReference>
<comment type="caution">
    <text evidence="4">The sequence shown here is derived from an EMBL/GenBank/DDBJ whole genome shotgun (WGS) entry which is preliminary data.</text>
</comment>
<dbReference type="InterPro" id="IPR003594">
    <property type="entry name" value="HATPase_dom"/>
</dbReference>
<reference evidence="4" key="1">
    <citation type="journal article" date="2014" name="Int. J. Syst. Evol. Microbiol.">
        <title>Complete genome sequence of Corynebacterium casei LMG S-19264T (=DSM 44701T), isolated from a smear-ripened cheese.</title>
        <authorList>
            <consortium name="US DOE Joint Genome Institute (JGI-PGF)"/>
            <person name="Walter F."/>
            <person name="Albersmeier A."/>
            <person name="Kalinowski J."/>
            <person name="Ruckert C."/>
        </authorList>
    </citation>
    <scope>NUCLEOTIDE SEQUENCE</scope>
    <source>
        <strain evidence="4">JCM 4790</strain>
    </source>
</reference>
<sequence length="838" mass="88564">MSASEDDDTAGRRPRTADAATVLLDGDGVVTGWTAEAQRLLGYAPDEAVGRAVADLVVPADTARLPGPAGAGRDADGGWAGALTVRHRDGHTVRLTVRAAPVPDGPGPVRWVVLAGPAGAPGSDLPCSVLDQLVAGSPVGMAVLDTGLRYVWSNAALEQFGGGPAARRAGRRIGEVQPGLDAEGLEAVMRRVLETGEPVRDHEHVGRLRSAPYRETAHLMSFIRLVDERGRPLGVSYTVVDMTERYRARRRLALLDRAGEVIGARLDVTGTAQALADVAVPELADFVAVDLLDPVLQGGEPPASLEPGPAPDRVPGGRAVPLRRAGQRSAHPEEPEAAVPAGHLVPYRPDSPPARCLSEGTSWWERRLGPLAGEWAAGAPDGRPALPGPGPHSALVVPVRARGCTLGVAVFLRRGHQDPFDAEDVGLAEELVARAAVWMDNARRYTRERDAALVLQRSLLPYRIPERAAVDAAARYRPADALAGVGGDWYDLIPLSGARVAMVVGEVVGHGIEAAAAMGRLRAVVQTLADLDLPPVEVLAHADDLVARGARELDAGPGTGGPRALGATCLYVVYNPVTGHCAMASAGHPPPVVVAPDGTVWSVRMPVGPPLGVGGPPFESVGTDLPEGSVLALYTDGMLAADGGPAGDADHDRGRERLRAALAAHARRPQPLERWCEALMDDLVPERPADDAALLLARTHRLAGERVVCWELAADPSAVPRARRETVRRLAQWGLDELTFPLELVVSELVTNAVNHATGPIRLRLIRDRSLICEVSDASATAPHLKHPRVTDEGGRGLFLISRFTERWGTRYTSEGKVIWTEQSLAEPDGPDAAGPPE</sequence>
<dbReference type="FunFam" id="3.30.565.10:FF:000028">
    <property type="entry name" value="PAS sensor protein"/>
    <property type="match status" value="1"/>
</dbReference>